<evidence type="ECO:0000313" key="2">
    <source>
        <dbReference type="Proteomes" id="UP000605970"/>
    </source>
</evidence>
<accession>A0A8S9ZKZ3</accession>
<proteinExistence type="predicted"/>
<comment type="caution">
    <text evidence="1">The sequence shown here is derived from an EMBL/GenBank/DDBJ whole genome shotgun (WGS) entry which is preliminary data.</text>
</comment>
<sequence length="106" mass="12020">MSYTNCVFPKLVEVIEQFFNLKNIFGNSRFSVAEVPVVAGNRIPHPTIVEFSPFFCSKTNSLLTDVKYASFISENIPKNSSTLRVLLSSVGIIGKNFYRFLIFIFI</sequence>
<dbReference type="AlphaFoldDB" id="A0A8S9ZKZ3"/>
<protein>
    <submittedName>
        <fullName evidence="1">Uncharacterized protein</fullName>
    </submittedName>
</protein>
<dbReference type="Proteomes" id="UP000605970">
    <property type="component" value="Unassembled WGS sequence"/>
</dbReference>
<reference evidence="1" key="1">
    <citation type="journal article" date="2020" name="Ecol. Evol.">
        <title>Genome structure and content of the rice root-knot nematode (Meloidogyne graminicola).</title>
        <authorList>
            <person name="Phan N.T."/>
            <person name="Danchin E.G.J."/>
            <person name="Klopp C."/>
            <person name="Perfus-Barbeoch L."/>
            <person name="Kozlowski D.K."/>
            <person name="Koutsovoulos G.D."/>
            <person name="Lopez-Roques C."/>
            <person name="Bouchez O."/>
            <person name="Zahm M."/>
            <person name="Besnard G."/>
            <person name="Bellafiore S."/>
        </authorList>
    </citation>
    <scope>NUCLEOTIDE SEQUENCE</scope>
    <source>
        <strain evidence="1">VN-18</strain>
    </source>
</reference>
<dbReference type="EMBL" id="JABEBT010000065">
    <property type="protein sequence ID" value="KAF7634029.1"/>
    <property type="molecule type" value="Genomic_DNA"/>
</dbReference>
<organism evidence="1 2">
    <name type="scientific">Meloidogyne graminicola</name>
    <dbReference type="NCBI Taxonomy" id="189291"/>
    <lineage>
        <taxon>Eukaryota</taxon>
        <taxon>Metazoa</taxon>
        <taxon>Ecdysozoa</taxon>
        <taxon>Nematoda</taxon>
        <taxon>Chromadorea</taxon>
        <taxon>Rhabditida</taxon>
        <taxon>Tylenchina</taxon>
        <taxon>Tylenchomorpha</taxon>
        <taxon>Tylenchoidea</taxon>
        <taxon>Meloidogynidae</taxon>
        <taxon>Meloidogyninae</taxon>
        <taxon>Meloidogyne</taxon>
    </lineage>
</organism>
<keyword evidence="2" id="KW-1185">Reference proteome</keyword>
<evidence type="ECO:0000313" key="1">
    <source>
        <dbReference type="EMBL" id="KAF7634029.1"/>
    </source>
</evidence>
<gene>
    <name evidence="1" type="ORF">Mgra_00006554</name>
</gene>
<name>A0A8S9ZKZ3_9BILA</name>